<organism evidence="1 2">
    <name type="scientific">Neotoma lepida</name>
    <name type="common">Desert woodrat</name>
    <dbReference type="NCBI Taxonomy" id="56216"/>
    <lineage>
        <taxon>Eukaryota</taxon>
        <taxon>Metazoa</taxon>
        <taxon>Chordata</taxon>
        <taxon>Craniata</taxon>
        <taxon>Vertebrata</taxon>
        <taxon>Euteleostomi</taxon>
        <taxon>Mammalia</taxon>
        <taxon>Eutheria</taxon>
        <taxon>Euarchontoglires</taxon>
        <taxon>Glires</taxon>
        <taxon>Rodentia</taxon>
        <taxon>Myomorpha</taxon>
        <taxon>Muroidea</taxon>
        <taxon>Cricetidae</taxon>
        <taxon>Neotominae</taxon>
        <taxon>Neotoma</taxon>
    </lineage>
</organism>
<keyword evidence="2" id="KW-1185">Reference proteome</keyword>
<proteinExistence type="predicted"/>
<dbReference type="EMBL" id="LZPO01066983">
    <property type="protein sequence ID" value="OBS69768.1"/>
    <property type="molecule type" value="Genomic_DNA"/>
</dbReference>
<feature type="non-terminal residue" evidence="1">
    <location>
        <position position="96"/>
    </location>
</feature>
<evidence type="ECO:0000313" key="2">
    <source>
        <dbReference type="Proteomes" id="UP000092124"/>
    </source>
</evidence>
<evidence type="ECO:0000313" key="1">
    <source>
        <dbReference type="EMBL" id="OBS69768.1"/>
    </source>
</evidence>
<gene>
    <name evidence="1" type="ORF">A6R68_01691</name>
</gene>
<dbReference type="AlphaFoldDB" id="A0A1A6GTW5"/>
<dbReference type="Proteomes" id="UP000092124">
    <property type="component" value="Unassembled WGS sequence"/>
</dbReference>
<accession>A0A1A6GTW5</accession>
<sequence length="96" mass="10886">MCPVMAEALVKPQAMLRDQRAVFARTIHLWPSMLPPPGKVNERTRFVNWSCYPKVSTPQRAPKLLPLKPLSLRNPYCGSFLPTFKPEPPVAKTTEN</sequence>
<comment type="caution">
    <text evidence="1">The sequence shown here is derived from an EMBL/GenBank/DDBJ whole genome shotgun (WGS) entry which is preliminary data.</text>
</comment>
<protein>
    <submittedName>
        <fullName evidence="1">Uncharacterized protein</fullName>
    </submittedName>
</protein>
<reference evidence="1 2" key="1">
    <citation type="submission" date="2016-06" db="EMBL/GenBank/DDBJ databases">
        <title>The Draft Genome Sequence and Annotation of the Desert Woodrat Neotoma lepida.</title>
        <authorList>
            <person name="Campbell M."/>
            <person name="Oakeson K.F."/>
            <person name="Yandell M."/>
            <person name="Halpert J.R."/>
            <person name="Dearing D."/>
        </authorList>
    </citation>
    <scope>NUCLEOTIDE SEQUENCE [LARGE SCALE GENOMIC DNA]</scope>
    <source>
        <strain evidence="1">417</strain>
        <tissue evidence="1">Liver</tissue>
    </source>
</reference>
<name>A0A1A6GTW5_NEOLE</name>